<proteinExistence type="predicted"/>
<accession>A0A444UPB6</accession>
<keyword evidence="3" id="KW-1185">Reference proteome</keyword>
<evidence type="ECO:0000313" key="3">
    <source>
        <dbReference type="Proteomes" id="UP000289886"/>
    </source>
</evidence>
<protein>
    <submittedName>
        <fullName evidence="2">Zinc finger BED domain-containing protein RICESLEEPER 2</fullName>
    </submittedName>
</protein>
<dbReference type="GO" id="GO:0046983">
    <property type="term" value="F:protein dimerization activity"/>
    <property type="evidence" value="ECO:0007669"/>
    <property type="project" value="InterPro"/>
</dbReference>
<dbReference type="InterPro" id="IPR008906">
    <property type="entry name" value="HATC_C_dom"/>
</dbReference>
<reference evidence="2 3" key="1">
    <citation type="submission" date="2019-01" db="EMBL/GenBank/DDBJ databases">
        <title>Draft Genome and Complete Hox-Cluster Characterization of the Sterlet Sturgeon (Acipenser ruthenus).</title>
        <authorList>
            <person name="Wei Q."/>
        </authorList>
    </citation>
    <scope>NUCLEOTIDE SEQUENCE [LARGE SCALE GENOMIC DNA]</scope>
    <source>
        <strain evidence="2">WHYD16114868_AA</strain>
        <tissue evidence="2">Blood</tissue>
    </source>
</reference>
<dbReference type="SUPFAM" id="SSF53098">
    <property type="entry name" value="Ribonuclease H-like"/>
    <property type="match status" value="1"/>
</dbReference>
<dbReference type="Pfam" id="PF05699">
    <property type="entry name" value="Dimer_Tnp_hAT"/>
    <property type="match status" value="1"/>
</dbReference>
<gene>
    <name evidence="2" type="ORF">EOD39_3236</name>
</gene>
<dbReference type="AlphaFoldDB" id="A0A444UPB6"/>
<evidence type="ECO:0000313" key="2">
    <source>
        <dbReference type="EMBL" id="RXM37012.1"/>
    </source>
</evidence>
<name>A0A444UPB6_ACIRT</name>
<dbReference type="Proteomes" id="UP000289886">
    <property type="component" value="Unassembled WGS sequence"/>
</dbReference>
<sequence length="136" mass="15451">MLPSHESEEVYTGLLKNFNGKQSHVDEDVPAAKRALTEFDEWENVHAKACPSDDEVQHYTTQTLVMKNEHNLLNQWKKHNVVYPKLAMLARIVLCIPASSRSTEQNFSAVGRTIDQWRTALKPSTVDAILSLNDTF</sequence>
<feature type="domain" description="HAT C-terminal dimerisation" evidence="1">
    <location>
        <begin position="56"/>
        <end position="134"/>
    </location>
</feature>
<dbReference type="EMBL" id="SCEB01214141">
    <property type="protein sequence ID" value="RXM37012.1"/>
    <property type="molecule type" value="Genomic_DNA"/>
</dbReference>
<dbReference type="InterPro" id="IPR012337">
    <property type="entry name" value="RNaseH-like_sf"/>
</dbReference>
<comment type="caution">
    <text evidence="2">The sequence shown here is derived from an EMBL/GenBank/DDBJ whole genome shotgun (WGS) entry which is preliminary data.</text>
</comment>
<evidence type="ECO:0000259" key="1">
    <source>
        <dbReference type="Pfam" id="PF05699"/>
    </source>
</evidence>
<organism evidence="2 3">
    <name type="scientific">Acipenser ruthenus</name>
    <name type="common">Sterlet sturgeon</name>
    <dbReference type="NCBI Taxonomy" id="7906"/>
    <lineage>
        <taxon>Eukaryota</taxon>
        <taxon>Metazoa</taxon>
        <taxon>Chordata</taxon>
        <taxon>Craniata</taxon>
        <taxon>Vertebrata</taxon>
        <taxon>Euteleostomi</taxon>
        <taxon>Actinopterygii</taxon>
        <taxon>Chondrostei</taxon>
        <taxon>Acipenseriformes</taxon>
        <taxon>Acipenseridae</taxon>
        <taxon>Acipenser</taxon>
    </lineage>
</organism>
<dbReference type="PANTHER" id="PTHR23272">
    <property type="entry name" value="BED FINGER-RELATED"/>
    <property type="match status" value="1"/>
</dbReference>